<evidence type="ECO:0000313" key="2">
    <source>
        <dbReference type="EMBL" id="CAB1439040.1"/>
    </source>
</evidence>
<dbReference type="AlphaFoldDB" id="A0A9N7YTA0"/>
<evidence type="ECO:0000313" key="3">
    <source>
        <dbReference type="Proteomes" id="UP001153269"/>
    </source>
</evidence>
<accession>A0A9N7YTA0</accession>
<feature type="region of interest" description="Disordered" evidence="1">
    <location>
        <begin position="94"/>
        <end position="146"/>
    </location>
</feature>
<sequence length="146" mass="15915">MPSLRWGTPSGSFQGAACRFSSARSLPASSPGESAMLRRQYERITLRTPEVGNTTKAKRVGGGTYLRYRLFVPHGRLLDEAVHFHIPIPARNDHSGLPETHGHFHSSSAGALIPMRKKPRQGDKNHAQTVRKGEQLDPAAGVQTPG</sequence>
<proteinExistence type="predicted"/>
<organism evidence="2 3">
    <name type="scientific">Pleuronectes platessa</name>
    <name type="common">European plaice</name>
    <dbReference type="NCBI Taxonomy" id="8262"/>
    <lineage>
        <taxon>Eukaryota</taxon>
        <taxon>Metazoa</taxon>
        <taxon>Chordata</taxon>
        <taxon>Craniata</taxon>
        <taxon>Vertebrata</taxon>
        <taxon>Euteleostomi</taxon>
        <taxon>Actinopterygii</taxon>
        <taxon>Neopterygii</taxon>
        <taxon>Teleostei</taxon>
        <taxon>Neoteleostei</taxon>
        <taxon>Acanthomorphata</taxon>
        <taxon>Carangaria</taxon>
        <taxon>Pleuronectiformes</taxon>
        <taxon>Pleuronectoidei</taxon>
        <taxon>Pleuronectidae</taxon>
        <taxon>Pleuronectes</taxon>
    </lineage>
</organism>
<dbReference type="Proteomes" id="UP001153269">
    <property type="component" value="Unassembled WGS sequence"/>
</dbReference>
<keyword evidence="3" id="KW-1185">Reference proteome</keyword>
<comment type="caution">
    <text evidence="2">The sequence shown here is derived from an EMBL/GenBank/DDBJ whole genome shotgun (WGS) entry which is preliminary data.</text>
</comment>
<name>A0A9N7YTA0_PLEPL</name>
<evidence type="ECO:0000256" key="1">
    <source>
        <dbReference type="SAM" id="MobiDB-lite"/>
    </source>
</evidence>
<protein>
    <submittedName>
        <fullName evidence="2">Uncharacterized protein</fullName>
    </submittedName>
</protein>
<reference evidence="2" key="1">
    <citation type="submission" date="2020-03" db="EMBL/GenBank/DDBJ databases">
        <authorList>
            <person name="Weist P."/>
        </authorList>
    </citation>
    <scope>NUCLEOTIDE SEQUENCE</scope>
</reference>
<gene>
    <name evidence="2" type="ORF">PLEPLA_LOCUS26889</name>
</gene>
<feature type="compositionally biased region" description="Basic and acidic residues" evidence="1">
    <location>
        <begin position="120"/>
        <end position="135"/>
    </location>
</feature>
<dbReference type="EMBL" id="CADEAL010002224">
    <property type="protein sequence ID" value="CAB1439040.1"/>
    <property type="molecule type" value="Genomic_DNA"/>
</dbReference>